<keyword evidence="2" id="KW-1185">Reference proteome</keyword>
<reference evidence="1" key="1">
    <citation type="submission" date="2021-01" db="UniProtKB">
        <authorList>
            <consortium name="EnsemblMetazoa"/>
        </authorList>
    </citation>
    <scope>IDENTIFICATION</scope>
</reference>
<protein>
    <submittedName>
        <fullName evidence="1">Uncharacterized protein</fullName>
    </submittedName>
</protein>
<dbReference type="EnsemblMetazoa" id="CLYHEMT015795.1">
    <property type="protein sequence ID" value="CLYHEMP015795.1"/>
    <property type="gene ID" value="CLYHEMG015795"/>
</dbReference>
<sequence>MKALESLIQFDYILLHCRQKNSSLAYDLNSAPLFKPFDYFLGLTDDRPPKYSMAFHAHYGDMVLDPIDGFLSDANVSVDERAFKNIVVNSDGKKFTMSNESMQCFGDDGDWIWFTMDIR</sequence>
<evidence type="ECO:0000313" key="1">
    <source>
        <dbReference type="EnsemblMetazoa" id="CLYHEMP015795.1"/>
    </source>
</evidence>
<accession>A0A7M5X0E7</accession>
<dbReference type="AlphaFoldDB" id="A0A7M5X0E7"/>
<proteinExistence type="predicted"/>
<evidence type="ECO:0000313" key="2">
    <source>
        <dbReference type="Proteomes" id="UP000594262"/>
    </source>
</evidence>
<name>A0A7M5X0E7_9CNID</name>
<dbReference type="Proteomes" id="UP000594262">
    <property type="component" value="Unplaced"/>
</dbReference>
<organism evidence="1 2">
    <name type="scientific">Clytia hemisphaerica</name>
    <dbReference type="NCBI Taxonomy" id="252671"/>
    <lineage>
        <taxon>Eukaryota</taxon>
        <taxon>Metazoa</taxon>
        <taxon>Cnidaria</taxon>
        <taxon>Hydrozoa</taxon>
        <taxon>Hydroidolina</taxon>
        <taxon>Leptothecata</taxon>
        <taxon>Obeliida</taxon>
        <taxon>Clytiidae</taxon>
        <taxon>Clytia</taxon>
    </lineage>
</organism>